<gene>
    <name evidence="1" type="ORF">GDO81_020813</name>
</gene>
<name>A0AAV6YQ22_ENGPU</name>
<dbReference type="EMBL" id="WNYA01014423">
    <property type="protein sequence ID" value="KAG8539509.1"/>
    <property type="molecule type" value="Genomic_DNA"/>
</dbReference>
<comment type="caution">
    <text evidence="1">The sequence shown here is derived from an EMBL/GenBank/DDBJ whole genome shotgun (WGS) entry which is preliminary data.</text>
</comment>
<organism evidence="1 2">
    <name type="scientific">Engystomops pustulosus</name>
    <name type="common">Tungara frog</name>
    <name type="synonym">Physalaemus pustulosus</name>
    <dbReference type="NCBI Taxonomy" id="76066"/>
    <lineage>
        <taxon>Eukaryota</taxon>
        <taxon>Metazoa</taxon>
        <taxon>Chordata</taxon>
        <taxon>Craniata</taxon>
        <taxon>Vertebrata</taxon>
        <taxon>Euteleostomi</taxon>
        <taxon>Amphibia</taxon>
        <taxon>Batrachia</taxon>
        <taxon>Anura</taxon>
        <taxon>Neobatrachia</taxon>
        <taxon>Hyloidea</taxon>
        <taxon>Leptodactylidae</taxon>
        <taxon>Leiuperinae</taxon>
        <taxon>Engystomops</taxon>
    </lineage>
</organism>
<keyword evidence="2" id="KW-1185">Reference proteome</keyword>
<reference evidence="1" key="1">
    <citation type="thesis" date="2020" institute="ProQuest LLC" country="789 East Eisenhower Parkway, Ann Arbor, MI, USA">
        <title>Comparative Genomics and Chromosome Evolution.</title>
        <authorList>
            <person name="Mudd A.B."/>
        </authorList>
    </citation>
    <scope>NUCLEOTIDE SEQUENCE</scope>
    <source>
        <strain evidence="1">237g6f4</strain>
        <tissue evidence="1">Blood</tissue>
    </source>
</reference>
<accession>A0AAV6YQ22</accession>
<dbReference type="AlphaFoldDB" id="A0AAV6YQ22"/>
<evidence type="ECO:0000313" key="2">
    <source>
        <dbReference type="Proteomes" id="UP000824782"/>
    </source>
</evidence>
<evidence type="ECO:0000313" key="1">
    <source>
        <dbReference type="EMBL" id="KAG8539509.1"/>
    </source>
</evidence>
<sequence>MGASKIDEPTPHPPDMKGLWGPSAIRPLVIDPSNPHIGLSLAGPLRPITEHWRTFWYFVMGQCCPLLWLWLDMNVYFSEQRVGVVHILSLCAFCNLCRFSSFNVNIYITLHCADNPHSYQIKTFGGCLSLDGSLGQF</sequence>
<proteinExistence type="predicted"/>
<dbReference type="Proteomes" id="UP000824782">
    <property type="component" value="Unassembled WGS sequence"/>
</dbReference>
<protein>
    <submittedName>
        <fullName evidence="1">Uncharacterized protein</fullName>
    </submittedName>
</protein>